<evidence type="ECO:0000256" key="6">
    <source>
        <dbReference type="SAM" id="SignalP"/>
    </source>
</evidence>
<dbReference type="RefSeq" id="WP_229692135.1">
    <property type="nucleotide sequence ID" value="NZ_BMHY01000004.1"/>
</dbReference>
<proteinExistence type="inferred from homology"/>
<evidence type="ECO:0000256" key="1">
    <source>
        <dbReference type="ARBA" id="ARBA00010742"/>
    </source>
</evidence>
<dbReference type="SMART" id="SM00062">
    <property type="entry name" value="PBPb"/>
    <property type="match status" value="1"/>
</dbReference>
<dbReference type="GO" id="GO:0042626">
    <property type="term" value="F:ATPase-coupled transmembrane transporter activity"/>
    <property type="evidence" value="ECO:0007669"/>
    <property type="project" value="InterPro"/>
</dbReference>
<dbReference type="Gene3D" id="3.40.190.10">
    <property type="entry name" value="Periplasmic binding protein-like II"/>
    <property type="match status" value="2"/>
</dbReference>
<dbReference type="PANTHER" id="PTHR30024">
    <property type="entry name" value="ALIPHATIC SULFONATES-BINDING PROTEIN-RELATED"/>
    <property type="match status" value="1"/>
</dbReference>
<feature type="chain" id="PRO_5036689765" description="Putative aliphatic sulfonates-binding protein" evidence="6">
    <location>
        <begin position="31"/>
        <end position="360"/>
    </location>
</feature>
<feature type="signal peptide" evidence="6">
    <location>
        <begin position="1"/>
        <end position="30"/>
    </location>
</feature>
<dbReference type="PANTHER" id="PTHR30024:SF48">
    <property type="entry name" value="ABC TRANSPORTER SUBSTRATE-BINDING PROTEIN"/>
    <property type="match status" value="1"/>
</dbReference>
<comment type="caution">
    <text evidence="8">The sequence shown here is derived from an EMBL/GenBank/DDBJ whole genome shotgun (WGS) entry which is preliminary data.</text>
</comment>
<dbReference type="NCBIfam" id="TIGR01728">
    <property type="entry name" value="SsuA_fam"/>
    <property type="match status" value="1"/>
</dbReference>
<dbReference type="AlphaFoldDB" id="A0A917M000"/>
<comment type="function">
    <text evidence="4">Part of a binding-protein-dependent transport system for aliphatic sulfonates. Putative binding protein.</text>
</comment>
<reference evidence="8 9" key="1">
    <citation type="journal article" date="2014" name="Int. J. Syst. Evol. Microbiol.">
        <title>Complete genome sequence of Corynebacterium casei LMG S-19264T (=DSM 44701T), isolated from a smear-ripened cheese.</title>
        <authorList>
            <consortium name="US DOE Joint Genome Institute (JGI-PGF)"/>
            <person name="Walter F."/>
            <person name="Albersmeier A."/>
            <person name="Kalinowski J."/>
            <person name="Ruckert C."/>
        </authorList>
    </citation>
    <scope>NUCLEOTIDE SEQUENCE [LARGE SCALE GENOMIC DNA]</scope>
    <source>
        <strain evidence="8 9">CGMCC 1.15286</strain>
    </source>
</reference>
<keyword evidence="2" id="KW-0813">Transport</keyword>
<dbReference type="InterPro" id="IPR010067">
    <property type="entry name" value="ABC_SsuA_sub-bd"/>
</dbReference>
<dbReference type="Pfam" id="PF12974">
    <property type="entry name" value="Phosphonate-bd"/>
    <property type="match status" value="1"/>
</dbReference>
<keyword evidence="3 6" id="KW-0732">Signal</keyword>
<dbReference type="CDD" id="cd13558">
    <property type="entry name" value="PBP2_SsuA_like_2"/>
    <property type="match status" value="1"/>
</dbReference>
<comment type="similarity">
    <text evidence="1">Belongs to the bacterial solute-binding protein SsuA/TauA family.</text>
</comment>
<dbReference type="PROSITE" id="PS51257">
    <property type="entry name" value="PROKAR_LIPOPROTEIN"/>
    <property type="match status" value="1"/>
</dbReference>
<dbReference type="InterPro" id="IPR001638">
    <property type="entry name" value="Solute-binding_3/MltF_N"/>
</dbReference>
<dbReference type="FunFam" id="3.40.190.10:FF:000050">
    <property type="entry name" value="Sulfonate ABC transporter substrate-binding protein"/>
    <property type="match status" value="1"/>
</dbReference>
<protein>
    <recommendedName>
        <fullName evidence="5">Putative aliphatic sulfonates-binding protein</fullName>
    </recommendedName>
</protein>
<sequence length="360" mass="38631">MTKLFRYKKRAMTIVLLTAILLISACGNEAKTTNTKSNSNDKAATTVPADAEKTASAGGTELDLTKVTLVIGQTGWGSYEEGFKAAGVDDTPYKVEYQVFQGGNLQLEAMAAKHLDLALTSEIPPIFASQAANGGNFKIIAVSQGTTLQQEVVIPKDSPIKTVADLKGKKVAYVKATTAHYFLLKILENAGLTWNDIEPVELSTADGLSALISGSVDALASYGNAIITSHQKGATTLASAKDILSGNFPVATTPANIEDPLKHAAIVDYLKRINRYHEWARAHEQDWAEIVAKATKQDVTQALETYHNGEQQRPTKIIPTSPEAIASQQDVADALTSVGLLTSKIDVSQIWSNAFDDELK</sequence>
<evidence type="ECO:0000259" key="7">
    <source>
        <dbReference type="SMART" id="SM00062"/>
    </source>
</evidence>
<accession>A0A917M000</accession>
<dbReference type="GO" id="GO:0016020">
    <property type="term" value="C:membrane"/>
    <property type="evidence" value="ECO:0007669"/>
    <property type="project" value="InterPro"/>
</dbReference>
<evidence type="ECO:0000256" key="3">
    <source>
        <dbReference type="ARBA" id="ARBA00022729"/>
    </source>
</evidence>
<evidence type="ECO:0000313" key="8">
    <source>
        <dbReference type="EMBL" id="GGG68469.1"/>
    </source>
</evidence>
<evidence type="ECO:0000313" key="9">
    <source>
        <dbReference type="Proteomes" id="UP000600247"/>
    </source>
</evidence>
<evidence type="ECO:0000256" key="2">
    <source>
        <dbReference type="ARBA" id="ARBA00022448"/>
    </source>
</evidence>
<evidence type="ECO:0000256" key="5">
    <source>
        <dbReference type="ARBA" id="ARBA00070228"/>
    </source>
</evidence>
<gene>
    <name evidence="8" type="ORF">GCM10010918_24250</name>
</gene>
<evidence type="ECO:0000256" key="4">
    <source>
        <dbReference type="ARBA" id="ARBA00055538"/>
    </source>
</evidence>
<name>A0A917M000_9BACL</name>
<feature type="domain" description="Solute-binding protein family 3/N-terminal" evidence="7">
    <location>
        <begin position="68"/>
        <end position="283"/>
    </location>
</feature>
<keyword evidence="9" id="KW-1185">Reference proteome</keyword>
<organism evidence="8 9">
    <name type="scientific">Paenibacillus radicis</name>
    <name type="common">ex Gao et al. 2016</name>
    <dbReference type="NCBI Taxonomy" id="1737354"/>
    <lineage>
        <taxon>Bacteria</taxon>
        <taxon>Bacillati</taxon>
        <taxon>Bacillota</taxon>
        <taxon>Bacilli</taxon>
        <taxon>Bacillales</taxon>
        <taxon>Paenibacillaceae</taxon>
        <taxon>Paenibacillus</taxon>
    </lineage>
</organism>
<dbReference type="Proteomes" id="UP000600247">
    <property type="component" value="Unassembled WGS sequence"/>
</dbReference>
<dbReference type="SUPFAM" id="SSF53850">
    <property type="entry name" value="Periplasmic binding protein-like II"/>
    <property type="match status" value="1"/>
</dbReference>
<dbReference type="EMBL" id="BMHY01000004">
    <property type="protein sequence ID" value="GGG68469.1"/>
    <property type="molecule type" value="Genomic_DNA"/>
</dbReference>